<comment type="caution">
    <text evidence="6">The sequence shown here is derived from an EMBL/GenBank/DDBJ whole genome shotgun (WGS) entry which is preliminary data.</text>
</comment>
<dbReference type="Gene3D" id="3.40.50.2300">
    <property type="match status" value="1"/>
</dbReference>
<keyword evidence="7" id="KW-1185">Reference proteome</keyword>
<dbReference type="GO" id="GO:0000160">
    <property type="term" value="P:phosphorelay signal transduction system"/>
    <property type="evidence" value="ECO:0007669"/>
    <property type="project" value="InterPro"/>
</dbReference>
<dbReference type="PANTHER" id="PTHR44591">
    <property type="entry name" value="STRESS RESPONSE REGULATOR PROTEIN 1"/>
    <property type="match status" value="1"/>
</dbReference>
<feature type="modified residue" description="4-aspartylphosphate" evidence="4">
    <location>
        <position position="54"/>
    </location>
</feature>
<sequence>MTKQLVLILEDEAMIALDLEGALKAAGFTVVLASTRVEAEAILADHRPDAAVLDVQIGDDDCTSVAKALTARGVPFVLHTGRDVVDREIFSIAVWIFAKPTDTRAIAQTLKSMLSEDG</sequence>
<dbReference type="PANTHER" id="PTHR44591:SF3">
    <property type="entry name" value="RESPONSE REGULATORY DOMAIN-CONTAINING PROTEIN"/>
    <property type="match status" value="1"/>
</dbReference>
<dbReference type="EMBL" id="PZJX01000003">
    <property type="protein sequence ID" value="PTE12390.1"/>
    <property type="molecule type" value="Genomic_DNA"/>
</dbReference>
<reference evidence="6 7" key="1">
    <citation type="submission" date="2018-03" db="EMBL/GenBank/DDBJ databases">
        <title>Genome sequence of the symbiotic type strain Mesorhizobium helmanticense CSLC115NT isolated from Lotus corniculatus nodules.</title>
        <authorList>
            <person name="Sannazzaro A.I."/>
            <person name="Torres Tejerizo G.A."/>
            <person name="Dip D."/>
            <person name="Caballero M."/>
            <person name="Pistorio M."/>
            <person name="Estrella M.J."/>
        </authorList>
    </citation>
    <scope>NUCLEOTIDE SEQUENCE [LARGE SCALE GENOMIC DNA]</scope>
    <source>
        <strain evidence="6 7">CSLC115N</strain>
    </source>
</reference>
<evidence type="ECO:0000256" key="4">
    <source>
        <dbReference type="PROSITE-ProRule" id="PRU00169"/>
    </source>
</evidence>
<dbReference type="RefSeq" id="WP_107647545.1">
    <property type="nucleotide sequence ID" value="NZ_PZJX01000003.1"/>
</dbReference>
<gene>
    <name evidence="6" type="ORF">C9427_02075</name>
</gene>
<keyword evidence="3" id="KW-0804">Transcription</keyword>
<accession>A0A2T4J3C0</accession>
<dbReference type="Proteomes" id="UP000240259">
    <property type="component" value="Unassembled WGS sequence"/>
</dbReference>
<dbReference type="InterPro" id="IPR001789">
    <property type="entry name" value="Sig_transdc_resp-reg_receiver"/>
</dbReference>
<dbReference type="Pfam" id="PF00072">
    <property type="entry name" value="Response_reg"/>
    <property type="match status" value="1"/>
</dbReference>
<dbReference type="AlphaFoldDB" id="A0A2T4J3C0"/>
<protein>
    <recommendedName>
        <fullName evidence="5">Response regulatory domain-containing protein</fullName>
    </recommendedName>
</protein>
<dbReference type="OrthoDB" id="8018153at2"/>
<dbReference type="InterPro" id="IPR011006">
    <property type="entry name" value="CheY-like_superfamily"/>
</dbReference>
<evidence type="ECO:0000313" key="7">
    <source>
        <dbReference type="Proteomes" id="UP000240259"/>
    </source>
</evidence>
<dbReference type="PROSITE" id="PS50110">
    <property type="entry name" value="RESPONSE_REGULATORY"/>
    <property type="match status" value="1"/>
</dbReference>
<keyword evidence="2" id="KW-0805">Transcription regulation</keyword>
<name>A0A2T4J3C0_9HYPH</name>
<dbReference type="InterPro" id="IPR050595">
    <property type="entry name" value="Bact_response_regulator"/>
</dbReference>
<dbReference type="SUPFAM" id="SSF52172">
    <property type="entry name" value="CheY-like"/>
    <property type="match status" value="1"/>
</dbReference>
<feature type="domain" description="Response regulatory" evidence="5">
    <location>
        <begin position="5"/>
        <end position="114"/>
    </location>
</feature>
<organism evidence="6 7">
    <name type="scientific">Mesorhizobium helmanticense</name>
    <dbReference type="NCBI Taxonomy" id="1776423"/>
    <lineage>
        <taxon>Bacteria</taxon>
        <taxon>Pseudomonadati</taxon>
        <taxon>Pseudomonadota</taxon>
        <taxon>Alphaproteobacteria</taxon>
        <taxon>Hyphomicrobiales</taxon>
        <taxon>Phyllobacteriaceae</taxon>
        <taxon>Mesorhizobium</taxon>
    </lineage>
</organism>
<keyword evidence="1 4" id="KW-0597">Phosphoprotein</keyword>
<evidence type="ECO:0000259" key="5">
    <source>
        <dbReference type="PROSITE" id="PS50110"/>
    </source>
</evidence>
<evidence type="ECO:0000313" key="6">
    <source>
        <dbReference type="EMBL" id="PTE12390.1"/>
    </source>
</evidence>
<evidence type="ECO:0000256" key="1">
    <source>
        <dbReference type="ARBA" id="ARBA00022553"/>
    </source>
</evidence>
<proteinExistence type="predicted"/>
<evidence type="ECO:0000256" key="3">
    <source>
        <dbReference type="ARBA" id="ARBA00023163"/>
    </source>
</evidence>
<evidence type="ECO:0000256" key="2">
    <source>
        <dbReference type="ARBA" id="ARBA00023015"/>
    </source>
</evidence>